<evidence type="ECO:0000313" key="3">
    <source>
        <dbReference type="EMBL" id="OMJ68902.1"/>
    </source>
</evidence>
<sequence length="1381" mass="160760">MLESNIEVKESTRFLLSLKKKHSRWKKSFFTLMSEIYKKPSYQESIKVHTKYTLLLLHAITMSQLAAVIWTSDTQIKDWDRFYILWRSTQIKDWDRFYILWRSIEYLRLDPICTEFNSSKNCIIFSYAVTISCFFIGLFLLMIRVYIKKAVPKIQTLLSKLVLVNKVIFIPLLVIVTLDLKHTWNISKTSQNSNADSLNLGKAEICLSLLSLSILLSLSYSRILFDYDCRHSHLKSNLSCKSTIKPDKISFFFFFYVFLGEENFYPFRIFLIIAHIIPAAMYFIFLPYYNFSINFIKSAEHIFVSNSSLIMIIGKVYESSFFCIFGFTLLNPISLLLWYFALQYSKEKYKRMLNNQIMNALDFELIHRDNFITYQRDSLNLDIGKFSDVVKSLDPISQQLITLWESSFLFYQCEKHTLALLILNRGFHQKSFELEYQEFLLITDFYSIINENYEEYKLLSKSRKFEKVKALDKIVCLQALNFWDALVLEDTPLRTLEKLGSEFNTSLGTLKNYYENYNTIFSDSVIFLDLYSTFIQSFYGDIEKSTQLNSRKENIIRYTKYREQRSSFCFSEEDPVLIFSACNDNIGKLMYSNTASERIFQLQEDLDFCIYLEDIFPKSLNIFSINALKEFKTKIFDTTIFVNCIIPTINTEGFVIESMVIVNLLALREPFYMCVFKPISLEREILIISKFGLVENCSEGTGKLLGLNEELKNKHIEDLLNLSFADIKHSKEKELKIPGKTILAIYKKLEIKNELLRVVYIYKNEATYQEQSSDHFISKGDFKVSFALNSETDGNKNLISGRENNENIEEESLIKKNTENKESFSTSSTTLPLNEIKGFSSQSQKAIKILACIIFCSVIYIQILIIVFSNIAVMAYFWIIINIYTKQASIANLGNLFFTLSNMGDNANLIQTAAFAKLDLLSGYASIFNTSLYDLVNDINHFVEYSNGWDYCSVCKNLFTNTIPVFDYKNKVYKVDYMNIHDYIRIFIEKSKSFNKEVNDATYDFGDQTVFIEMNSFGYAYSYLEKILEALIDCRSEKSKDFRTFNTMLTILGVCIVFMCNLALIPFVIFVQNKLNSLWNRTKTNAVSSSNMMREMCLERLRIIHNYEESSDNIDEDSSILSNLKKKAKLKFDYRKKYIIRIIILLFLGSGFYLISNFAFFEPIQTSLQNRPEMLYSLIISRIKLTHLNFWSRQALVQKYKLDLKMVAGVFIPLNTDYQVNLEKSIEQVLLNVRKSLEGKYAELLGANATSEFFEESNNGIADFNYGLFPGMHSLAFDAFNIATNNNFDIISTHLKFFAKMNELSLKTKSVFNTVEKYSRNLIMGYLISYINFAILSSVFLIIASLTIFYQFLRGEIRKILCIEEVSKVIISSTVQSNEKK</sequence>
<reference evidence="3 4" key="1">
    <citation type="submission" date="2016-11" db="EMBL/GenBank/DDBJ databases">
        <title>The macronuclear genome of Stentor coeruleus: a giant cell with tiny introns.</title>
        <authorList>
            <person name="Slabodnick M."/>
            <person name="Ruby J.G."/>
            <person name="Reiff S.B."/>
            <person name="Swart E.C."/>
            <person name="Gosai S."/>
            <person name="Prabakaran S."/>
            <person name="Witkowska E."/>
            <person name="Larue G.E."/>
            <person name="Fisher S."/>
            <person name="Freeman R.M."/>
            <person name="Gunawardena J."/>
            <person name="Chu W."/>
            <person name="Stover N.A."/>
            <person name="Gregory B.D."/>
            <person name="Nowacki M."/>
            <person name="Derisi J."/>
            <person name="Roy S.W."/>
            <person name="Marshall W.F."/>
            <person name="Sood P."/>
        </authorList>
    </citation>
    <scope>NUCLEOTIDE SEQUENCE [LARGE SCALE GENOMIC DNA]</scope>
    <source>
        <strain evidence="3">WM001</strain>
    </source>
</reference>
<dbReference type="EMBL" id="MPUH01001266">
    <property type="protein sequence ID" value="OMJ68902.1"/>
    <property type="molecule type" value="Genomic_DNA"/>
</dbReference>
<name>A0A1R2AWQ3_9CILI</name>
<feature type="transmembrane region" description="Helical" evidence="1">
    <location>
        <begin position="157"/>
        <end position="180"/>
    </location>
</feature>
<gene>
    <name evidence="3" type="ORF">SteCoe_33519</name>
</gene>
<feature type="transmembrane region" description="Helical" evidence="1">
    <location>
        <begin position="52"/>
        <end position="72"/>
    </location>
</feature>
<feature type="transmembrane region" description="Helical" evidence="1">
    <location>
        <begin position="265"/>
        <end position="288"/>
    </location>
</feature>
<dbReference type="Proteomes" id="UP000187209">
    <property type="component" value="Unassembled WGS sequence"/>
</dbReference>
<accession>A0A1R2AWQ3</accession>
<feature type="transmembrane region" description="Helical" evidence="1">
    <location>
        <begin position="1138"/>
        <end position="1161"/>
    </location>
</feature>
<feature type="transmembrane region" description="Helical" evidence="1">
    <location>
        <begin position="124"/>
        <end position="145"/>
    </location>
</feature>
<evidence type="ECO:0000313" key="4">
    <source>
        <dbReference type="Proteomes" id="UP000187209"/>
    </source>
</evidence>
<keyword evidence="4" id="KW-1185">Reference proteome</keyword>
<dbReference type="Pfam" id="PF25474">
    <property type="entry name" value="TPR_TmcB"/>
    <property type="match status" value="1"/>
</dbReference>
<protein>
    <recommendedName>
        <fullName evidence="2">TmcB/TmcC TPR repeats domain-containing protein</fullName>
    </recommendedName>
</protein>
<feature type="transmembrane region" description="Helical" evidence="1">
    <location>
        <begin position="849"/>
        <end position="879"/>
    </location>
</feature>
<dbReference type="InterPro" id="IPR057352">
    <property type="entry name" value="TPR_TmcB/C"/>
</dbReference>
<feature type="transmembrane region" description="Helical" evidence="1">
    <location>
        <begin position="1323"/>
        <end position="1350"/>
    </location>
</feature>
<keyword evidence="1" id="KW-1133">Transmembrane helix</keyword>
<feature type="domain" description="TmcB/TmcC TPR repeats" evidence="2">
    <location>
        <begin position="462"/>
        <end position="555"/>
    </location>
</feature>
<comment type="caution">
    <text evidence="3">The sequence shown here is derived from an EMBL/GenBank/DDBJ whole genome shotgun (WGS) entry which is preliminary data.</text>
</comment>
<evidence type="ECO:0000259" key="2">
    <source>
        <dbReference type="Pfam" id="PF25474"/>
    </source>
</evidence>
<organism evidence="3 4">
    <name type="scientific">Stentor coeruleus</name>
    <dbReference type="NCBI Taxonomy" id="5963"/>
    <lineage>
        <taxon>Eukaryota</taxon>
        <taxon>Sar</taxon>
        <taxon>Alveolata</taxon>
        <taxon>Ciliophora</taxon>
        <taxon>Postciliodesmatophora</taxon>
        <taxon>Heterotrichea</taxon>
        <taxon>Heterotrichida</taxon>
        <taxon>Stentoridae</taxon>
        <taxon>Stentor</taxon>
    </lineage>
</organism>
<evidence type="ECO:0000256" key="1">
    <source>
        <dbReference type="SAM" id="Phobius"/>
    </source>
</evidence>
<feature type="transmembrane region" description="Helical" evidence="1">
    <location>
        <begin position="1048"/>
        <end position="1071"/>
    </location>
</feature>
<dbReference type="OrthoDB" id="327122at2759"/>
<keyword evidence="1" id="KW-0812">Transmembrane</keyword>
<feature type="transmembrane region" description="Helical" evidence="1">
    <location>
        <begin position="319"/>
        <end position="342"/>
    </location>
</feature>
<keyword evidence="1" id="KW-0472">Membrane</keyword>
<proteinExistence type="predicted"/>